<evidence type="ECO:0000313" key="2">
    <source>
        <dbReference type="Proteomes" id="UP001501196"/>
    </source>
</evidence>
<accession>A0ABN2UWZ4</accession>
<name>A0ABN2UWZ4_9MICO</name>
<keyword evidence="2" id="KW-1185">Reference proteome</keyword>
<gene>
    <name evidence="1" type="ORF">GCM10009819_33830</name>
</gene>
<proteinExistence type="predicted"/>
<reference evidence="1 2" key="1">
    <citation type="journal article" date="2019" name="Int. J. Syst. Evol. Microbiol.">
        <title>The Global Catalogue of Microorganisms (GCM) 10K type strain sequencing project: providing services to taxonomists for standard genome sequencing and annotation.</title>
        <authorList>
            <consortium name="The Broad Institute Genomics Platform"/>
            <consortium name="The Broad Institute Genome Sequencing Center for Infectious Disease"/>
            <person name="Wu L."/>
            <person name="Ma J."/>
        </authorList>
    </citation>
    <scope>NUCLEOTIDE SEQUENCE [LARGE SCALE GENOMIC DNA]</scope>
    <source>
        <strain evidence="1 2">JCM 15672</strain>
    </source>
</reference>
<evidence type="ECO:0000313" key="1">
    <source>
        <dbReference type="EMBL" id="GAA2044157.1"/>
    </source>
</evidence>
<organism evidence="1 2">
    <name type="scientific">Agromyces tropicus</name>
    <dbReference type="NCBI Taxonomy" id="555371"/>
    <lineage>
        <taxon>Bacteria</taxon>
        <taxon>Bacillati</taxon>
        <taxon>Actinomycetota</taxon>
        <taxon>Actinomycetes</taxon>
        <taxon>Micrococcales</taxon>
        <taxon>Microbacteriaceae</taxon>
        <taxon>Agromyces</taxon>
    </lineage>
</organism>
<dbReference type="EMBL" id="BAAAPW010000006">
    <property type="protein sequence ID" value="GAA2044157.1"/>
    <property type="molecule type" value="Genomic_DNA"/>
</dbReference>
<protein>
    <submittedName>
        <fullName evidence="1">Uncharacterized protein</fullName>
    </submittedName>
</protein>
<sequence length="61" mass="6298">MGMEAVDIGGSRGVLECGRAEAAALAHAVGRRANRNGALVGADGIDLGRRGLESIRLRVRV</sequence>
<dbReference type="Proteomes" id="UP001501196">
    <property type="component" value="Unassembled WGS sequence"/>
</dbReference>
<comment type="caution">
    <text evidence="1">The sequence shown here is derived from an EMBL/GenBank/DDBJ whole genome shotgun (WGS) entry which is preliminary data.</text>
</comment>